<evidence type="ECO:0000256" key="2">
    <source>
        <dbReference type="SAM" id="SignalP"/>
    </source>
</evidence>
<feature type="compositionally biased region" description="Acidic residues" evidence="1">
    <location>
        <begin position="100"/>
        <end position="109"/>
    </location>
</feature>
<evidence type="ECO:0000313" key="3">
    <source>
        <dbReference type="EMBL" id="MCO6044618.1"/>
    </source>
</evidence>
<feature type="region of interest" description="Disordered" evidence="1">
    <location>
        <begin position="47"/>
        <end position="109"/>
    </location>
</feature>
<comment type="caution">
    <text evidence="3">The sequence shown here is derived from an EMBL/GenBank/DDBJ whole genome shotgun (WGS) entry which is preliminary data.</text>
</comment>
<dbReference type="Proteomes" id="UP001155241">
    <property type="component" value="Unassembled WGS sequence"/>
</dbReference>
<dbReference type="AlphaFoldDB" id="A0A9X2FAI1"/>
<evidence type="ECO:0008006" key="5">
    <source>
        <dbReference type="Google" id="ProtNLM"/>
    </source>
</evidence>
<reference evidence="3" key="1">
    <citation type="submission" date="2022-06" db="EMBL/GenBank/DDBJ databases">
        <title>Aeoliella straminimaris, a novel planctomycete from sediments.</title>
        <authorList>
            <person name="Vitorino I.R."/>
            <person name="Lage O.M."/>
        </authorList>
    </citation>
    <scope>NUCLEOTIDE SEQUENCE</scope>
    <source>
        <strain evidence="3">ICT_H6.2</strain>
    </source>
</reference>
<evidence type="ECO:0000256" key="1">
    <source>
        <dbReference type="SAM" id="MobiDB-lite"/>
    </source>
</evidence>
<feature type="chain" id="PRO_5040848290" description="AMIN domain-containing protein" evidence="2">
    <location>
        <begin position="28"/>
        <end position="318"/>
    </location>
</feature>
<sequence>MRAQTVFTLAVLAAILGSFSAPGAARAEGSKLLRLLPSSVLYRALVGERSPSDSQSPQADDEDRALSEAELAATPTLPELPELPEQPDALSSDELAVEAPAEEFSEEEFEFQYDENLPIEPDPLAGGLLGNQGALEPTPAEQLLPEPAKAQLPIEERSVLKRVVAEAIAEEVEPLAPVPRFPLPPDPFFGSVSAMLGAQGPQTVIPAEAVLPPAPARFFNGRWMNLDPWGTPATPVDELASLRSGEPLDLNTSGAGDAQGRAVLLVDGRALLVRSLQWSDSRVTIQLPELELTKPTIARVYLADAAGTVQDYADFMLE</sequence>
<organism evidence="3 4">
    <name type="scientific">Aeoliella straminimaris</name>
    <dbReference type="NCBI Taxonomy" id="2954799"/>
    <lineage>
        <taxon>Bacteria</taxon>
        <taxon>Pseudomonadati</taxon>
        <taxon>Planctomycetota</taxon>
        <taxon>Planctomycetia</taxon>
        <taxon>Pirellulales</taxon>
        <taxon>Lacipirellulaceae</taxon>
        <taxon>Aeoliella</taxon>
    </lineage>
</organism>
<accession>A0A9X2FAI1</accession>
<feature type="signal peptide" evidence="2">
    <location>
        <begin position="1"/>
        <end position="27"/>
    </location>
</feature>
<proteinExistence type="predicted"/>
<protein>
    <recommendedName>
        <fullName evidence="5">AMIN domain-containing protein</fullName>
    </recommendedName>
</protein>
<name>A0A9X2FAI1_9BACT</name>
<dbReference type="RefSeq" id="WP_252852728.1">
    <property type="nucleotide sequence ID" value="NZ_JAMXLR010000036.1"/>
</dbReference>
<keyword evidence="2" id="KW-0732">Signal</keyword>
<dbReference type="EMBL" id="JAMXLR010000036">
    <property type="protein sequence ID" value="MCO6044618.1"/>
    <property type="molecule type" value="Genomic_DNA"/>
</dbReference>
<evidence type="ECO:0000313" key="4">
    <source>
        <dbReference type="Proteomes" id="UP001155241"/>
    </source>
</evidence>
<keyword evidence="4" id="KW-1185">Reference proteome</keyword>
<gene>
    <name evidence="3" type="ORF">NG895_11935</name>
</gene>
<feature type="compositionally biased region" description="Low complexity" evidence="1">
    <location>
        <begin position="68"/>
        <end position="80"/>
    </location>
</feature>